<dbReference type="Pfam" id="PF06938">
    <property type="entry name" value="DUF1285_N"/>
    <property type="match status" value="1"/>
</dbReference>
<evidence type="ECO:0000259" key="3">
    <source>
        <dbReference type="Pfam" id="PF21028"/>
    </source>
</evidence>
<protein>
    <submittedName>
        <fullName evidence="4">Uncharacterized protein</fullName>
    </submittedName>
</protein>
<accession>A0A067Z0U9</accession>
<dbReference type="EMBL" id="CP004373">
    <property type="protein sequence ID" value="AHK70276.1"/>
    <property type="molecule type" value="Genomic_DNA"/>
</dbReference>
<dbReference type="InterPro" id="IPR048342">
    <property type="entry name" value="DUF1285_C"/>
</dbReference>
<sequence>MQLEGKLSDHQFRQAARPDAALSPDPLMPPSSFPGTPGTGPRLLPFLIQRDGTWLYRGSAIKRKAMLCMFSSMLTRDPEGTYWLKTPMEQGIIQVEDVPFVAVELDFRGTCGRQQNLCFRTNMDELICVGPEHPLSCDWDRPSDECASVPYVHIRDGEGAFPILARVTRAVHYELAALAVPGHVKGEPCLGVWSQDCFFPLSRPA</sequence>
<organism evidence="4 5">
    <name type="scientific">Gluconobacter oxydans DSM 3504</name>
    <dbReference type="NCBI Taxonomy" id="1288313"/>
    <lineage>
        <taxon>Bacteria</taxon>
        <taxon>Pseudomonadati</taxon>
        <taxon>Pseudomonadota</taxon>
        <taxon>Alphaproteobacteria</taxon>
        <taxon>Acetobacterales</taxon>
        <taxon>Acetobacteraceae</taxon>
        <taxon>Gluconobacter</taxon>
    </lineage>
</organism>
<dbReference type="Gene3D" id="3.10.540.10">
    <property type="entry name" value="duf1285 like domain"/>
    <property type="match status" value="1"/>
</dbReference>
<feature type="compositionally biased region" description="Basic and acidic residues" evidence="1">
    <location>
        <begin position="1"/>
        <end position="12"/>
    </location>
</feature>
<dbReference type="Gene3D" id="2.30.270.10">
    <property type="entry name" value="duf1285 protein"/>
    <property type="match status" value="1"/>
</dbReference>
<dbReference type="HOGENOM" id="CLU_096796_2_0_5"/>
<proteinExistence type="predicted"/>
<feature type="domain" description="DUF1285" evidence="2">
    <location>
        <begin position="47"/>
        <end position="98"/>
    </location>
</feature>
<gene>
    <name evidence="4" type="ORF">GLS_c03590</name>
</gene>
<evidence type="ECO:0000313" key="5">
    <source>
        <dbReference type="Proteomes" id="UP000031656"/>
    </source>
</evidence>
<dbReference type="InterPro" id="IPR023361">
    <property type="entry name" value="DUF1285_beta_roll_sf"/>
</dbReference>
<dbReference type="Pfam" id="PF21028">
    <property type="entry name" value="DUF1285_C"/>
    <property type="match status" value="1"/>
</dbReference>
<dbReference type="Proteomes" id="UP000031656">
    <property type="component" value="Chromosome"/>
</dbReference>
<dbReference type="KEGG" id="goy:GLS_c03590"/>
<feature type="region of interest" description="Disordered" evidence="1">
    <location>
        <begin position="1"/>
        <end position="35"/>
    </location>
</feature>
<evidence type="ECO:0000313" key="4">
    <source>
        <dbReference type="EMBL" id="AHK70276.1"/>
    </source>
</evidence>
<dbReference type="InterPro" id="IPR048341">
    <property type="entry name" value="DUF1285_N"/>
</dbReference>
<dbReference type="AlphaFoldDB" id="A0A067Z0U9"/>
<evidence type="ECO:0000256" key="1">
    <source>
        <dbReference type="SAM" id="MobiDB-lite"/>
    </source>
</evidence>
<name>A0A067Z0U9_GLUOY</name>
<feature type="domain" description="DUF1285" evidence="3">
    <location>
        <begin position="99"/>
        <end position="201"/>
    </location>
</feature>
<reference evidence="4 5" key="1">
    <citation type="journal article" date="2015" name="Appl. Microbiol. Biotechnol.">
        <title>The consequence of an additional NADH dehydrogenase paralog on the growth of Gluconobacter oxydans DSM3504.</title>
        <authorList>
            <person name="Kostner D."/>
            <person name="Luchterhand B."/>
            <person name="Junker A."/>
            <person name="Volland S."/>
            <person name="Daniel R."/>
            <person name="Buchs J."/>
            <person name="Liebl W."/>
            <person name="Ehrenreich A."/>
        </authorList>
    </citation>
    <scope>NUCLEOTIDE SEQUENCE [LARGE SCALE GENOMIC DNA]</scope>
    <source>
        <strain evidence="4">DSM 3504</strain>
    </source>
</reference>
<evidence type="ECO:0000259" key="2">
    <source>
        <dbReference type="Pfam" id="PF06938"/>
    </source>
</evidence>